<dbReference type="EMBL" id="GBRH01242397">
    <property type="protein sequence ID" value="JAD55498.1"/>
    <property type="molecule type" value="Transcribed_RNA"/>
</dbReference>
<proteinExistence type="predicted"/>
<accession>A0A0A9B037</accession>
<sequence>MACSSDSGHCQSFVLNKPSSNLIF</sequence>
<reference evidence="1" key="1">
    <citation type="submission" date="2014-09" db="EMBL/GenBank/DDBJ databases">
        <authorList>
            <person name="Magalhaes I.L.F."/>
            <person name="Oliveira U."/>
            <person name="Santos F.R."/>
            <person name="Vidigal T.H.D.A."/>
            <person name="Brescovit A.D."/>
            <person name="Santos A.J."/>
        </authorList>
    </citation>
    <scope>NUCLEOTIDE SEQUENCE</scope>
    <source>
        <tissue evidence="1">Shoot tissue taken approximately 20 cm above the soil surface</tissue>
    </source>
</reference>
<reference evidence="1" key="2">
    <citation type="journal article" date="2015" name="Data Brief">
        <title>Shoot transcriptome of the giant reed, Arundo donax.</title>
        <authorList>
            <person name="Barrero R.A."/>
            <person name="Guerrero F.D."/>
            <person name="Moolhuijzen P."/>
            <person name="Goolsby J.A."/>
            <person name="Tidwell J."/>
            <person name="Bellgard S.E."/>
            <person name="Bellgard M.I."/>
        </authorList>
    </citation>
    <scope>NUCLEOTIDE SEQUENCE</scope>
    <source>
        <tissue evidence="1">Shoot tissue taken approximately 20 cm above the soil surface</tissue>
    </source>
</reference>
<organism evidence="1">
    <name type="scientific">Arundo donax</name>
    <name type="common">Giant reed</name>
    <name type="synonym">Donax arundinaceus</name>
    <dbReference type="NCBI Taxonomy" id="35708"/>
    <lineage>
        <taxon>Eukaryota</taxon>
        <taxon>Viridiplantae</taxon>
        <taxon>Streptophyta</taxon>
        <taxon>Embryophyta</taxon>
        <taxon>Tracheophyta</taxon>
        <taxon>Spermatophyta</taxon>
        <taxon>Magnoliopsida</taxon>
        <taxon>Liliopsida</taxon>
        <taxon>Poales</taxon>
        <taxon>Poaceae</taxon>
        <taxon>PACMAD clade</taxon>
        <taxon>Arundinoideae</taxon>
        <taxon>Arundineae</taxon>
        <taxon>Arundo</taxon>
    </lineage>
</organism>
<dbReference type="AlphaFoldDB" id="A0A0A9B037"/>
<evidence type="ECO:0000313" key="1">
    <source>
        <dbReference type="EMBL" id="JAD55498.1"/>
    </source>
</evidence>
<name>A0A0A9B037_ARUDO</name>
<protein>
    <submittedName>
        <fullName evidence="1">Uncharacterized protein</fullName>
    </submittedName>
</protein>